<dbReference type="PROSITE" id="PS50297">
    <property type="entry name" value="ANK_REP_REGION"/>
    <property type="match status" value="2"/>
</dbReference>
<name>A0AAN0K571_AMPQE</name>
<protein>
    <recommendedName>
        <fullName evidence="4">F5/8 type C domain-containing protein</fullName>
    </recommendedName>
</protein>
<evidence type="ECO:0000313" key="6">
    <source>
        <dbReference type="Proteomes" id="UP000007879"/>
    </source>
</evidence>
<evidence type="ECO:0000313" key="5">
    <source>
        <dbReference type="EnsemblMetazoa" id="XP_019864497.1"/>
    </source>
</evidence>
<dbReference type="SUPFAM" id="SSF49785">
    <property type="entry name" value="Galactose-binding domain-like"/>
    <property type="match status" value="1"/>
</dbReference>
<dbReference type="Pfam" id="PF12796">
    <property type="entry name" value="Ank_2"/>
    <property type="match status" value="1"/>
</dbReference>
<reference evidence="6" key="1">
    <citation type="journal article" date="2010" name="Nature">
        <title>The Amphimedon queenslandica genome and the evolution of animal complexity.</title>
        <authorList>
            <person name="Srivastava M."/>
            <person name="Simakov O."/>
            <person name="Chapman J."/>
            <person name="Fahey B."/>
            <person name="Gauthier M.E."/>
            <person name="Mitros T."/>
            <person name="Richards G.S."/>
            <person name="Conaco C."/>
            <person name="Dacre M."/>
            <person name="Hellsten U."/>
            <person name="Larroux C."/>
            <person name="Putnam N.H."/>
            <person name="Stanke M."/>
            <person name="Adamska M."/>
            <person name="Darling A."/>
            <person name="Degnan S.M."/>
            <person name="Oakley T.H."/>
            <person name="Plachetzki D.C."/>
            <person name="Zhai Y."/>
            <person name="Adamski M."/>
            <person name="Calcino A."/>
            <person name="Cummins S.F."/>
            <person name="Goodstein D.M."/>
            <person name="Harris C."/>
            <person name="Jackson D.J."/>
            <person name="Leys S.P."/>
            <person name="Shu S."/>
            <person name="Woodcroft B.J."/>
            <person name="Vervoort M."/>
            <person name="Kosik K.S."/>
            <person name="Manning G."/>
            <person name="Degnan B.M."/>
            <person name="Rokhsar D.S."/>
        </authorList>
    </citation>
    <scope>NUCLEOTIDE SEQUENCE [LARGE SCALE GENOMIC DNA]</scope>
</reference>
<dbReference type="SUPFAM" id="SSF47769">
    <property type="entry name" value="SAM/Pointed domain"/>
    <property type="match status" value="1"/>
</dbReference>
<evidence type="ECO:0000256" key="2">
    <source>
        <dbReference type="ARBA" id="ARBA00023043"/>
    </source>
</evidence>
<sequence length="696" mass="77882">MSKEHQLLKYASSGNLSKLENVLKGKSNLLKRWLSKDRLDDLAEEEAEEPTAVPPIQRRPSLPLIVQKEKSVHVNVDCCNENGLTPLILASLNGHKDVVAMLLSFSADIHARDYQGNSSLHMAAWQNHSEVVDLLLLNGASPLSANKVGDTPLHYACQYCSPGKTLSIIKLLQHDASVLLANNAGDTPLDLAIRYNKKEAVAVLLDADSETLASKKTIIEAATKGRGEVLVLLLESGIDPNCVDEQSGKMPLHESVKYFRKEAFEILLRFGAQAGMRDGANESVIDIIRKHPEHRQDDFMKLIKKYHGQKPQVARAHLEKSQSVNDDTTDVTFTHLLLKNHVQWLKNDSEHCSAATKKHPVTNILDVDPFSYWMIPAPGAYNWVAFDLGANYTLTGVRIYGWGNKTMIYSFAVESANSLNGPWTAVGKYKADLVGPEDMNLLPEGQDFKGFYATSQFWRIVIADNYGDQFTIVSSVQFYGFEQELIPWFKQMNLLKYVKTFAEKGYNQLSEVAIATDEALKAFVHNEGDRLKILTESKKLLGKYYPPANLRWAVPPQTSNIIENKQMPEFSVMSDAYTVGELILRVHGGGQIFGRSKASLIPKSNGYYSRATFSNVAIYPAGSYTLEVQSSVDPTVNLVLDKQIVVDPPAKKHSETNKLFDDFKAYEFLNQYIVNILSFLPLVVHRMCFTPSKYFQ</sequence>
<dbReference type="CDD" id="cd09487">
    <property type="entry name" value="SAM_superfamily"/>
    <property type="match status" value="1"/>
</dbReference>
<dbReference type="Proteomes" id="UP000007879">
    <property type="component" value="Unassembled WGS sequence"/>
</dbReference>
<keyword evidence="1" id="KW-0677">Repeat</keyword>
<feature type="repeat" description="ANK" evidence="3">
    <location>
        <begin position="82"/>
        <end position="114"/>
    </location>
</feature>
<dbReference type="PANTHER" id="PTHR24123">
    <property type="entry name" value="ANKYRIN REPEAT-CONTAINING"/>
    <property type="match status" value="1"/>
</dbReference>
<keyword evidence="6" id="KW-1185">Reference proteome</keyword>
<dbReference type="PROSITE" id="PS50088">
    <property type="entry name" value="ANK_REPEAT"/>
    <property type="match status" value="3"/>
</dbReference>
<dbReference type="InterPro" id="IPR008979">
    <property type="entry name" value="Galactose-bd-like_sf"/>
</dbReference>
<proteinExistence type="predicted"/>
<feature type="repeat" description="ANK" evidence="3">
    <location>
        <begin position="247"/>
        <end position="279"/>
    </location>
</feature>
<dbReference type="InterPro" id="IPR000421">
    <property type="entry name" value="FA58C"/>
</dbReference>
<dbReference type="SMART" id="SM00248">
    <property type="entry name" value="ANK"/>
    <property type="match status" value="6"/>
</dbReference>
<dbReference type="EnsemblMetazoa" id="XM_020008938.1">
    <property type="protein sequence ID" value="XP_019864497.1"/>
    <property type="gene ID" value="LOC100638887"/>
</dbReference>
<dbReference type="SUPFAM" id="SSF48403">
    <property type="entry name" value="Ankyrin repeat"/>
    <property type="match status" value="1"/>
</dbReference>
<dbReference type="Gene3D" id="1.10.150.50">
    <property type="entry name" value="Transcription Factor, Ets-1"/>
    <property type="match status" value="1"/>
</dbReference>
<keyword evidence="2 3" id="KW-0040">ANK repeat</keyword>
<dbReference type="Gene3D" id="2.60.120.260">
    <property type="entry name" value="Galactose-binding domain-like"/>
    <property type="match status" value="1"/>
</dbReference>
<reference evidence="5" key="2">
    <citation type="submission" date="2024-06" db="UniProtKB">
        <authorList>
            <consortium name="EnsemblMetazoa"/>
        </authorList>
    </citation>
    <scope>IDENTIFICATION</scope>
</reference>
<dbReference type="InterPro" id="IPR036770">
    <property type="entry name" value="Ankyrin_rpt-contain_sf"/>
</dbReference>
<evidence type="ECO:0000259" key="4">
    <source>
        <dbReference type="PROSITE" id="PS50022"/>
    </source>
</evidence>
<dbReference type="InterPro" id="IPR002110">
    <property type="entry name" value="Ankyrin_rpt"/>
</dbReference>
<accession>A0AAN0K571</accession>
<gene>
    <name evidence="5" type="primary">100638887</name>
</gene>
<dbReference type="PANTHER" id="PTHR24123:SF33">
    <property type="entry name" value="PROTEIN HOS4"/>
    <property type="match status" value="1"/>
</dbReference>
<feature type="repeat" description="ANK" evidence="3">
    <location>
        <begin position="115"/>
        <end position="147"/>
    </location>
</feature>
<dbReference type="PROSITE" id="PS50022">
    <property type="entry name" value="FA58C_3"/>
    <property type="match status" value="1"/>
</dbReference>
<dbReference type="InterPro" id="IPR051165">
    <property type="entry name" value="Multifunctional_ANK_Repeat"/>
</dbReference>
<feature type="domain" description="F5/8 type C" evidence="4">
    <location>
        <begin position="331"/>
        <end position="481"/>
    </location>
</feature>
<dbReference type="AlphaFoldDB" id="A0AAN0K571"/>
<evidence type="ECO:0000256" key="1">
    <source>
        <dbReference type="ARBA" id="ARBA00022737"/>
    </source>
</evidence>
<dbReference type="Pfam" id="PF00023">
    <property type="entry name" value="Ank"/>
    <property type="match status" value="1"/>
</dbReference>
<dbReference type="InterPro" id="IPR013761">
    <property type="entry name" value="SAM/pointed_sf"/>
</dbReference>
<organism evidence="5 6">
    <name type="scientific">Amphimedon queenslandica</name>
    <name type="common">Sponge</name>
    <dbReference type="NCBI Taxonomy" id="400682"/>
    <lineage>
        <taxon>Eukaryota</taxon>
        <taxon>Metazoa</taxon>
        <taxon>Porifera</taxon>
        <taxon>Demospongiae</taxon>
        <taxon>Heteroscleromorpha</taxon>
        <taxon>Haplosclerida</taxon>
        <taxon>Niphatidae</taxon>
        <taxon>Amphimedon</taxon>
    </lineage>
</organism>
<dbReference type="Gene3D" id="1.25.40.20">
    <property type="entry name" value="Ankyrin repeat-containing domain"/>
    <property type="match status" value="2"/>
</dbReference>
<evidence type="ECO:0000256" key="3">
    <source>
        <dbReference type="PROSITE-ProRule" id="PRU00023"/>
    </source>
</evidence>